<keyword evidence="2" id="KW-0732">Signal</keyword>
<keyword evidence="3" id="KW-1185">Reference proteome</keyword>
<keyword evidence="1" id="KW-1133">Transmembrane helix</keyword>
<dbReference type="RefSeq" id="XP_033175010.1">
    <property type="nucleotide sequence ID" value="XM_033319119.1"/>
</dbReference>
<dbReference type="OrthoDB" id="6597267at2759"/>
<dbReference type="Proteomes" id="UP000515180">
    <property type="component" value="Unplaced"/>
</dbReference>
<feature type="transmembrane region" description="Helical" evidence="1">
    <location>
        <begin position="299"/>
        <end position="321"/>
    </location>
</feature>
<keyword evidence="1" id="KW-0472">Membrane</keyword>
<proteinExistence type="predicted"/>
<dbReference type="OMA" id="NEYLCHG"/>
<sequence length="467" mass="53451">MEDIMKSFKEIPSIGLFIWVLAKIYTTSAQRCFDDGNEFCIDENDILSVDLLPGSFLFADQQVSDNRTKGSEDAMVDGSIDNALSEMEYHRKRMNEYLCHGYVAEEIAKIMRAPRAKRRLDVAERNDLYNLMDNDNITIHDKLLADEGSSKYKNWLQRRTTLDDVYRHYVPQKKIKKKHGAHDENFEEFDGEVTGYAMQAPLPSGKVGFFDEQNEENDHMLSSSSGHNVFYGPAYGPAYGPSYGPAYGHGADHFLHHTETFPAIHEEHYYTAPIYHDHEEEYHKPYYKGKGNELSIRDFFEIALTALAFLAFGLFIIQLLMNATTNMNTTIATMTNTAKRLRRNAIDGLPLSYASHEQLNELSHNVLRSIEAALVADTDFGNCIRKILCENNRHSTQTEDARKIWMPVWSLGMSWVSGRVLKRSSWSAMLDSIKASVLGLGGADCTLLYPDCDLKKERIKRRRRRRK</sequence>
<feature type="chain" id="PRO_5028056906" evidence="2">
    <location>
        <begin position="30"/>
        <end position="467"/>
    </location>
</feature>
<gene>
    <name evidence="4" type="primary">LOC105680316</name>
</gene>
<evidence type="ECO:0000256" key="1">
    <source>
        <dbReference type="SAM" id="Phobius"/>
    </source>
</evidence>
<protein>
    <submittedName>
        <fullName evidence="4">Uncharacterized protein LOC105680316</fullName>
    </submittedName>
</protein>
<evidence type="ECO:0000313" key="4">
    <source>
        <dbReference type="RefSeq" id="XP_033175010.1"/>
    </source>
</evidence>
<evidence type="ECO:0000256" key="2">
    <source>
        <dbReference type="SAM" id="SignalP"/>
    </source>
</evidence>
<accession>A0A6P8KWH7</accession>
<organism evidence="3 4">
    <name type="scientific">Bombus impatiens</name>
    <name type="common">Bumblebee</name>
    <dbReference type="NCBI Taxonomy" id="132113"/>
    <lineage>
        <taxon>Eukaryota</taxon>
        <taxon>Metazoa</taxon>
        <taxon>Ecdysozoa</taxon>
        <taxon>Arthropoda</taxon>
        <taxon>Hexapoda</taxon>
        <taxon>Insecta</taxon>
        <taxon>Pterygota</taxon>
        <taxon>Neoptera</taxon>
        <taxon>Endopterygota</taxon>
        <taxon>Hymenoptera</taxon>
        <taxon>Apocrita</taxon>
        <taxon>Aculeata</taxon>
        <taxon>Apoidea</taxon>
        <taxon>Anthophila</taxon>
        <taxon>Apidae</taxon>
        <taxon>Bombus</taxon>
        <taxon>Pyrobombus</taxon>
    </lineage>
</organism>
<keyword evidence="1" id="KW-0812">Transmembrane</keyword>
<name>A0A6P8KWH7_BOMIM</name>
<dbReference type="GeneID" id="105680316"/>
<feature type="signal peptide" evidence="2">
    <location>
        <begin position="1"/>
        <end position="29"/>
    </location>
</feature>
<dbReference type="AlphaFoldDB" id="A0A6P8KWH7"/>
<reference evidence="4" key="1">
    <citation type="submission" date="2025-08" db="UniProtKB">
        <authorList>
            <consortium name="RefSeq"/>
        </authorList>
    </citation>
    <scope>IDENTIFICATION</scope>
</reference>
<evidence type="ECO:0000313" key="3">
    <source>
        <dbReference type="Proteomes" id="UP000515180"/>
    </source>
</evidence>